<comment type="caution">
    <text evidence="2">The sequence shown here is derived from an EMBL/GenBank/DDBJ whole genome shotgun (WGS) entry which is preliminary data.</text>
</comment>
<sequence>MGKPYSHLALDERLKLAKWRDTKVSMREIAVRLGRPPCTLYRELRRNRFTDAELPELNGYYGMNAQSMYAIRHKSRGHAPNNLIHPAKRSTR</sequence>
<evidence type="ECO:0000313" key="2">
    <source>
        <dbReference type="EMBL" id="ETW10610.1"/>
    </source>
</evidence>
<evidence type="ECO:0000259" key="1">
    <source>
        <dbReference type="Pfam" id="PF13936"/>
    </source>
</evidence>
<dbReference type="STRING" id="1379903.ATO8_21341"/>
<gene>
    <name evidence="2" type="ORF">ATO8_21341</name>
</gene>
<evidence type="ECO:0000313" key="3">
    <source>
        <dbReference type="Proteomes" id="UP000019063"/>
    </source>
</evidence>
<dbReference type="PANTHER" id="PTHR10948:SF23">
    <property type="entry name" value="TRANSPOSASE INSI FOR INSERTION SEQUENCE ELEMENT IS30A-RELATED"/>
    <property type="match status" value="1"/>
</dbReference>
<dbReference type="GO" id="GO:0032196">
    <property type="term" value="P:transposition"/>
    <property type="evidence" value="ECO:0007669"/>
    <property type="project" value="TreeGrafter"/>
</dbReference>
<dbReference type="PANTHER" id="PTHR10948">
    <property type="entry name" value="TRANSPOSASE"/>
    <property type="match status" value="1"/>
</dbReference>
<dbReference type="Pfam" id="PF13936">
    <property type="entry name" value="HTH_38"/>
    <property type="match status" value="1"/>
</dbReference>
<dbReference type="EMBL" id="AQQW01000042">
    <property type="protein sequence ID" value="ETW10610.1"/>
    <property type="molecule type" value="Genomic_DNA"/>
</dbReference>
<name>W4HF44_9RHOB</name>
<dbReference type="GO" id="GO:0005829">
    <property type="term" value="C:cytosol"/>
    <property type="evidence" value="ECO:0007669"/>
    <property type="project" value="TreeGrafter"/>
</dbReference>
<keyword evidence="3" id="KW-1185">Reference proteome</keyword>
<dbReference type="GO" id="GO:0004803">
    <property type="term" value="F:transposase activity"/>
    <property type="evidence" value="ECO:0007669"/>
    <property type="project" value="TreeGrafter"/>
</dbReference>
<dbReference type="AlphaFoldDB" id="W4HF44"/>
<dbReference type="InterPro" id="IPR025246">
    <property type="entry name" value="IS30-like_HTH"/>
</dbReference>
<accession>W4HF44</accession>
<organism evidence="2 3">
    <name type="scientific">Roseivivax marinus</name>
    <dbReference type="NCBI Taxonomy" id="1379903"/>
    <lineage>
        <taxon>Bacteria</taxon>
        <taxon>Pseudomonadati</taxon>
        <taxon>Pseudomonadota</taxon>
        <taxon>Alphaproteobacteria</taxon>
        <taxon>Rhodobacterales</taxon>
        <taxon>Roseobacteraceae</taxon>
        <taxon>Roseivivax</taxon>
    </lineage>
</organism>
<feature type="domain" description="Transposase IS30-like HTH" evidence="1">
    <location>
        <begin position="5"/>
        <end position="47"/>
    </location>
</feature>
<dbReference type="eggNOG" id="COG2826">
    <property type="taxonomic scope" value="Bacteria"/>
</dbReference>
<reference evidence="2 3" key="1">
    <citation type="journal article" date="2014" name="Antonie Van Leeuwenhoek">
        <title>Roseivivax atlanticus sp. nov., isolated from surface seawater of the Atlantic Ocean.</title>
        <authorList>
            <person name="Li G."/>
            <person name="Lai Q."/>
            <person name="Liu X."/>
            <person name="Sun F."/>
            <person name="Shao Z."/>
        </authorList>
    </citation>
    <scope>NUCLEOTIDE SEQUENCE [LARGE SCALE GENOMIC DNA]</scope>
    <source>
        <strain evidence="2 3">22II-s10s</strain>
    </source>
</reference>
<proteinExistence type="predicted"/>
<dbReference type="InterPro" id="IPR051917">
    <property type="entry name" value="Transposase-Integrase"/>
</dbReference>
<protein>
    <submittedName>
        <fullName evidence="2">IS30 family transposase</fullName>
    </submittedName>
</protein>
<dbReference type="Proteomes" id="UP000019063">
    <property type="component" value="Unassembled WGS sequence"/>
</dbReference>